<sequence>MKLTKLFGLSIASLAMNAEFAQAKWPDQSLYRVADFVTNTPKTASWNATTECQDETLSMFNSALSFKVNMDLLEHYVLEFFSVFRTLLKGKNEFCALDLMDIATEQLHWIPPAGLDLSKISMTTQFSKMKTIYYSAPVLRHSHRWFAHVVEFSSQNSHWKTAWAEAKQKWILLQSSNPTVRGLAQEMGRLLQDSDTLKVMANLKNDWTRAPPTCQKPQEVHITKKPAPVFAAAAAAAPLNYTPSRAIEIIGPTPGNLPQRQVQNVTAVNVTQANNSNQNATVIAKGDESVGSTSSRFSSWSVFGAVIVVLSGTVLF</sequence>
<protein>
    <submittedName>
        <fullName evidence="2">LADA_0G12904g1_1</fullName>
    </submittedName>
</protein>
<reference evidence="3" key="1">
    <citation type="submission" date="2016-03" db="EMBL/GenBank/DDBJ databases">
        <authorList>
            <person name="Devillers H."/>
        </authorList>
    </citation>
    <scope>NUCLEOTIDE SEQUENCE [LARGE SCALE GENOMIC DNA]</scope>
</reference>
<evidence type="ECO:0000313" key="2">
    <source>
        <dbReference type="EMBL" id="SCU95018.1"/>
    </source>
</evidence>
<feature type="signal peptide" evidence="1">
    <location>
        <begin position="1"/>
        <end position="23"/>
    </location>
</feature>
<dbReference type="Proteomes" id="UP000190274">
    <property type="component" value="Chromosome G"/>
</dbReference>
<dbReference type="AlphaFoldDB" id="A0A1G4JVE8"/>
<organism evidence="2 3">
    <name type="scientific">Lachancea dasiensis</name>
    <dbReference type="NCBI Taxonomy" id="1072105"/>
    <lineage>
        <taxon>Eukaryota</taxon>
        <taxon>Fungi</taxon>
        <taxon>Dikarya</taxon>
        <taxon>Ascomycota</taxon>
        <taxon>Saccharomycotina</taxon>
        <taxon>Saccharomycetes</taxon>
        <taxon>Saccharomycetales</taxon>
        <taxon>Saccharomycetaceae</taxon>
        <taxon>Lachancea</taxon>
    </lineage>
</organism>
<gene>
    <name evidence="2" type="ORF">LADA_0G12904G</name>
</gene>
<dbReference type="EMBL" id="LT598457">
    <property type="protein sequence ID" value="SCU95018.1"/>
    <property type="molecule type" value="Genomic_DNA"/>
</dbReference>
<keyword evidence="1" id="KW-0732">Signal</keyword>
<name>A0A1G4JVE8_9SACH</name>
<feature type="chain" id="PRO_5009236242" evidence="1">
    <location>
        <begin position="24"/>
        <end position="316"/>
    </location>
</feature>
<dbReference type="OrthoDB" id="4034917at2759"/>
<proteinExistence type="predicted"/>
<evidence type="ECO:0000256" key="1">
    <source>
        <dbReference type="SAM" id="SignalP"/>
    </source>
</evidence>
<keyword evidence="3" id="KW-1185">Reference proteome</keyword>
<evidence type="ECO:0000313" key="3">
    <source>
        <dbReference type="Proteomes" id="UP000190274"/>
    </source>
</evidence>
<accession>A0A1G4JVE8</accession>